<comment type="caution">
    <text evidence="1">The sequence shown here is derived from an EMBL/GenBank/DDBJ whole genome shotgun (WGS) entry which is preliminary data.</text>
</comment>
<reference evidence="1 2" key="1">
    <citation type="journal article" date="2014" name="BMC Genomics">
        <title>Comparison of environmental and isolate Sulfobacillus genomes reveals diverse carbon, sulfur, nitrogen, and hydrogen metabolisms.</title>
        <authorList>
            <person name="Justice N.B."/>
            <person name="Norman A."/>
            <person name="Brown C.T."/>
            <person name="Singh A."/>
            <person name="Thomas B.C."/>
            <person name="Banfield J.F."/>
        </authorList>
    </citation>
    <scope>NUCLEOTIDE SEQUENCE [LARGE SCALE GENOMIC DNA]</scope>
    <source>
        <strain evidence="1">AMDSBA3</strain>
    </source>
</reference>
<dbReference type="EMBL" id="PXYV01000019">
    <property type="protein sequence ID" value="PSR22293.1"/>
    <property type="molecule type" value="Genomic_DNA"/>
</dbReference>
<dbReference type="AlphaFoldDB" id="A0A2T2WJ85"/>
<proteinExistence type="predicted"/>
<dbReference type="Proteomes" id="UP000241848">
    <property type="component" value="Unassembled WGS sequence"/>
</dbReference>
<name>A0A2T2WJ85_9FIRM</name>
<gene>
    <name evidence="1" type="ORF">C7B45_07230</name>
</gene>
<sequence>MRVIWWKITRPETNDGPVELTGETLNIHLPEDQSPLQLLQNGESHLDRDWLNRLLQWTHGSD</sequence>
<organism evidence="1 2">
    <name type="scientific">Sulfobacillus acidophilus</name>
    <dbReference type="NCBI Taxonomy" id="53633"/>
    <lineage>
        <taxon>Bacteria</taxon>
        <taxon>Bacillati</taxon>
        <taxon>Bacillota</taxon>
        <taxon>Clostridia</taxon>
        <taxon>Eubacteriales</taxon>
        <taxon>Clostridiales Family XVII. Incertae Sedis</taxon>
        <taxon>Sulfobacillus</taxon>
    </lineage>
</organism>
<evidence type="ECO:0000313" key="2">
    <source>
        <dbReference type="Proteomes" id="UP000241848"/>
    </source>
</evidence>
<evidence type="ECO:0000313" key="1">
    <source>
        <dbReference type="EMBL" id="PSR22293.1"/>
    </source>
</evidence>
<protein>
    <submittedName>
        <fullName evidence="1">Uncharacterized protein</fullName>
    </submittedName>
</protein>
<accession>A0A2T2WJ85</accession>